<feature type="domain" description="Penicillin-binding protein dimerisation" evidence="16">
    <location>
        <begin position="71"/>
        <end position="318"/>
    </location>
</feature>
<dbReference type="Pfam" id="PF03717">
    <property type="entry name" value="PBP_dimer"/>
    <property type="match status" value="1"/>
</dbReference>
<keyword evidence="7" id="KW-0812">Transmembrane</keyword>
<dbReference type="PANTHER" id="PTHR30627:SF2">
    <property type="entry name" value="PEPTIDOGLYCAN D,D-TRANSPEPTIDASE MRDA"/>
    <property type="match status" value="1"/>
</dbReference>
<dbReference type="InterPro" id="IPR012338">
    <property type="entry name" value="Beta-lactam/transpept-like"/>
</dbReference>
<evidence type="ECO:0000256" key="9">
    <source>
        <dbReference type="ARBA" id="ARBA00022984"/>
    </source>
</evidence>
<dbReference type="PANTHER" id="PTHR30627">
    <property type="entry name" value="PEPTIDOGLYCAN D,D-TRANSPEPTIDASE"/>
    <property type="match status" value="1"/>
</dbReference>
<organism evidence="17 18">
    <name type="scientific">Bacillus paramycoides</name>
    <dbReference type="NCBI Taxonomy" id="2026194"/>
    <lineage>
        <taxon>Bacteria</taxon>
        <taxon>Bacillati</taxon>
        <taxon>Bacillota</taxon>
        <taxon>Bacilli</taxon>
        <taxon>Bacillales</taxon>
        <taxon>Bacillaceae</taxon>
        <taxon>Bacillus</taxon>
        <taxon>Bacillus cereus group</taxon>
    </lineage>
</organism>
<dbReference type="InterPro" id="IPR036138">
    <property type="entry name" value="PBP_dimer_sf"/>
</dbReference>
<gene>
    <name evidence="17" type="ORF">P4U88_07835</name>
</gene>
<dbReference type="Gene3D" id="1.10.10.1230">
    <property type="entry name" value="Penicillin-binding protein, N-terminal non-catalytic domain, head sub-domain"/>
    <property type="match status" value="1"/>
</dbReference>
<evidence type="ECO:0000259" key="16">
    <source>
        <dbReference type="Pfam" id="PF03717"/>
    </source>
</evidence>
<comment type="subcellular location">
    <subcellularLocation>
        <location evidence="2">Cell membrane</location>
    </subcellularLocation>
    <subcellularLocation>
        <location evidence="1">Membrane</location>
        <topology evidence="1">Single-pass membrane protein</topology>
    </subcellularLocation>
</comment>
<evidence type="ECO:0000256" key="7">
    <source>
        <dbReference type="ARBA" id="ARBA00022692"/>
    </source>
</evidence>
<dbReference type="InterPro" id="IPR050515">
    <property type="entry name" value="Beta-lactam/transpept"/>
</dbReference>
<dbReference type="InterPro" id="IPR005311">
    <property type="entry name" value="PBP_dimer"/>
</dbReference>
<dbReference type="SUPFAM" id="SSF56519">
    <property type="entry name" value="Penicillin binding protein dimerisation domain"/>
    <property type="match status" value="1"/>
</dbReference>
<evidence type="ECO:0000256" key="8">
    <source>
        <dbReference type="ARBA" id="ARBA00022960"/>
    </source>
</evidence>
<dbReference type="InterPro" id="IPR001460">
    <property type="entry name" value="PCN-bd_Tpept"/>
</dbReference>
<keyword evidence="9" id="KW-0573">Peptidoglycan synthesis</keyword>
<evidence type="ECO:0000256" key="12">
    <source>
        <dbReference type="ARBA" id="ARBA00023316"/>
    </source>
</evidence>
<dbReference type="Pfam" id="PF00905">
    <property type="entry name" value="Transpeptidase"/>
    <property type="match status" value="1"/>
</dbReference>
<evidence type="ECO:0000313" key="17">
    <source>
        <dbReference type="EMBL" id="MED1565853.1"/>
    </source>
</evidence>
<dbReference type="EC" id="3.4.16.4" evidence="5"/>
<evidence type="ECO:0000256" key="10">
    <source>
        <dbReference type="ARBA" id="ARBA00022989"/>
    </source>
</evidence>
<keyword evidence="10" id="KW-1133">Transmembrane helix</keyword>
<dbReference type="Gene3D" id="3.90.1310.10">
    <property type="entry name" value="Penicillin-binding protein 2a (Domain 2)"/>
    <property type="match status" value="1"/>
</dbReference>
<dbReference type="RefSeq" id="WP_176547758.1">
    <property type="nucleotide sequence ID" value="NZ_JARLXY010000022.1"/>
</dbReference>
<comment type="catalytic activity">
    <reaction evidence="13">
        <text>Preferential cleavage: (Ac)2-L-Lys-D-Ala-|-D-Ala. Also transpeptidation of peptidyl-alanyl moieties that are N-acyl substituents of D-alanine.</text>
        <dbReference type="EC" id="3.4.16.4"/>
    </reaction>
</comment>
<dbReference type="Proteomes" id="UP001309448">
    <property type="component" value="Unassembled WGS sequence"/>
</dbReference>
<evidence type="ECO:0000256" key="13">
    <source>
        <dbReference type="ARBA" id="ARBA00034000"/>
    </source>
</evidence>
<comment type="caution">
    <text evidence="17">The sequence shown here is derived from an EMBL/GenBank/DDBJ whole genome shotgun (WGS) entry which is preliminary data.</text>
</comment>
<evidence type="ECO:0000256" key="5">
    <source>
        <dbReference type="ARBA" id="ARBA00012448"/>
    </source>
</evidence>
<keyword evidence="11" id="KW-0472">Membrane</keyword>
<comment type="pathway">
    <text evidence="3">Cell wall biogenesis; peptidoglycan biosynthesis.</text>
</comment>
<evidence type="ECO:0000256" key="6">
    <source>
        <dbReference type="ARBA" id="ARBA00022475"/>
    </source>
</evidence>
<evidence type="ECO:0000256" key="1">
    <source>
        <dbReference type="ARBA" id="ARBA00004167"/>
    </source>
</evidence>
<accession>A0ABU6MTK0</accession>
<comment type="similarity">
    <text evidence="4">Belongs to the transpeptidase family.</text>
</comment>
<proteinExistence type="inferred from homology"/>
<evidence type="ECO:0000259" key="15">
    <source>
        <dbReference type="Pfam" id="PF00905"/>
    </source>
</evidence>
<name>A0ABU6MTK0_9BACI</name>
<evidence type="ECO:0000256" key="3">
    <source>
        <dbReference type="ARBA" id="ARBA00004752"/>
    </source>
</evidence>
<feature type="domain" description="Penicillin-binding protein transpeptidase" evidence="15">
    <location>
        <begin position="363"/>
        <end position="698"/>
    </location>
</feature>
<protein>
    <recommendedName>
        <fullName evidence="5">serine-type D-Ala-D-Ala carboxypeptidase</fullName>
        <ecNumber evidence="5">3.4.16.4</ecNumber>
    </recommendedName>
</protein>
<keyword evidence="8" id="KW-0133">Cell shape</keyword>
<evidence type="ECO:0000256" key="11">
    <source>
        <dbReference type="ARBA" id="ARBA00023136"/>
    </source>
</evidence>
<keyword evidence="18" id="KW-1185">Reference proteome</keyword>
<reference evidence="17 18" key="1">
    <citation type="submission" date="2023-03" db="EMBL/GenBank/DDBJ databases">
        <title>Bacillus Genome Sequencing.</title>
        <authorList>
            <person name="Dunlap C."/>
        </authorList>
    </citation>
    <scope>NUCLEOTIDE SEQUENCE [LARGE SCALE GENOMIC DNA]</scope>
    <source>
        <strain evidence="17 18">B-615</strain>
    </source>
</reference>
<evidence type="ECO:0000313" key="18">
    <source>
        <dbReference type="Proteomes" id="UP001309448"/>
    </source>
</evidence>
<dbReference type="EMBL" id="JARMDB010000007">
    <property type="protein sequence ID" value="MED1565853.1"/>
    <property type="molecule type" value="Genomic_DNA"/>
</dbReference>
<keyword evidence="6" id="KW-1003">Cell membrane</keyword>
<dbReference type="Gene3D" id="3.40.710.10">
    <property type="entry name" value="DD-peptidase/beta-lactamase superfamily"/>
    <property type="match status" value="1"/>
</dbReference>
<evidence type="ECO:0000256" key="2">
    <source>
        <dbReference type="ARBA" id="ARBA00004236"/>
    </source>
</evidence>
<keyword evidence="12" id="KW-0961">Cell wall biogenesis/degradation</keyword>
<evidence type="ECO:0000256" key="4">
    <source>
        <dbReference type="ARBA" id="ARBA00007171"/>
    </source>
</evidence>
<sequence length="724" mass="82062">MKRGSKMRQKKEKQKQSKKKKTHIPFRLNVLFFVVFLLFSAIIIQLGKVQIIDGETYRNEVNKKEDVTVSTPVPRGKMFDREGKPIVNNKPLRTVTYTKMKGVDSKEVLKVARGLAQLIEMPQEDMDKLTETDKKDFWMQLNEERAAKKVTKDDENTFRERKIEGKDLDKKVEELRRERITQEELNELSKEDIEVLAIKSKMNAGYKMTPQIVKKDVSQNEYAVVSERLSSLPGVDTTVDWEREYPNDKILRSVLGSVSSENEGLPREQLDYYLVRDYNRNDRIGKSYIEKQYEDALHGTKEQSKNITDKAGNIIRTEKVTKGKSGNNLILTVDMDLQKKVEESLEKNLRAFHSSEPMMDRAFVVMMNPKNGQILSLAGKKIVNKDGGMQIEDYALGTMISSYELGSTVKGATVLTGYQTEAIKPYTHFFDAPMFFKGSSKPKKSWKDFGDIDDLRALQVSSNVYMFNTALKIAGVDYVANNPLDIKQDAFNKMRYYFRQFGLGVPTGIDLPNESIGQIGRTDNIPGFLLDYAIGQYDTYTPLQLVQYMSTIANGGYRMKPQIVQEIREQPNRPEEVGKVIQSMEPVVLNRVDMDLTYINHVKEGFRRVFQEADGTGTGTFKGLPYKPAGKTGTAETVYGGESDIGRDENNNRKKCYNLTLAGYAPYDADPEVAFSVVVPWVNNDKSGINSAIGKEILDAYFDLKAQRSGVSAVPVAQQPNNVQ</sequence>
<evidence type="ECO:0000256" key="14">
    <source>
        <dbReference type="SAM" id="MobiDB-lite"/>
    </source>
</evidence>
<feature type="region of interest" description="Disordered" evidence="14">
    <location>
        <begin position="1"/>
        <end position="20"/>
    </location>
</feature>
<dbReference type="SUPFAM" id="SSF56601">
    <property type="entry name" value="beta-lactamase/transpeptidase-like"/>
    <property type="match status" value="1"/>
</dbReference>